<name>A0AAD4HC86_9AGAM</name>
<feature type="region of interest" description="Disordered" evidence="1">
    <location>
        <begin position="478"/>
        <end position="508"/>
    </location>
</feature>
<dbReference type="EMBL" id="JABBWK010000211">
    <property type="protein sequence ID" value="KAG1887440.1"/>
    <property type="molecule type" value="Genomic_DNA"/>
</dbReference>
<proteinExistence type="predicted"/>
<protein>
    <submittedName>
        <fullName evidence="2">Uncharacterized protein</fullName>
    </submittedName>
</protein>
<evidence type="ECO:0000313" key="2">
    <source>
        <dbReference type="EMBL" id="KAG1887440.1"/>
    </source>
</evidence>
<sequence length="796" mass="88655">MGQERKPYVSLETFLQHIGYLENGLAQLRSSTLYKGYKAKLAARETARQRLVVTAWEIEESERFTAFLDALHSENEERLGFADEELQNFRRIFSERDRTEVDDDRDYLQAIYEDECEILRVTSAQAEQISKILGSRTKDAFLQSGPADSQSRFPSLEIHDDDDIVLDDSSDLDSEEECLGAPVGAGEASDDVTSSTTICMPFQSRRMLCGYLPVPCALIAPLLLESSLRMPVKRAKGKTTIPKPTCGSGLNPSHVPADTQMCLSDEQPHEPMANVFNPHDGFSSSTRYDNYNSFSAHAPSGYVPSFHPAHTYDTHTGPSGAHVASSSTRPQADASLSAPAESSSAHTNPLSSAHTHPSSSAHTHPSSGTDMDYTFPNPDYNMYNDSVPRTDPAYQSNPNNDIPPYEPPVFDYESYRSFDGSYSPRRLEHLSDFDNMQAPNPHHIQIPQLFDHNEEEPLEPRDALVPVATGEIPRSQVIHTTGPARSSNRRRRTRQLPGTPQFTHESPVVPATTQADVTATMHATPSHAGASGDNHYFQVTGPIRDQIFKRSKELVVGIALTKDAMASSTADKKRIIKSIIRKATPKIPGLNGIPRWENQTKDLATIWRAVIVMRTAVTTLTREGVVMAYGLFPPQGSPISPETFRMDRVRHLIRNNVFMHDYSFNVDGTLTIHSKFKNHFILHLVTRMVWNMRFQLDVLLVSPRRQLHFAMGLAGAITKRVLAEQAHLILTAPKSSPDADAFTFEMICSGMDDLTDEEKADLDGWKDHMVICGTSQQRRNELSDFDLDSNSDSDIA</sequence>
<feature type="compositionally biased region" description="Low complexity" evidence="1">
    <location>
        <begin position="332"/>
        <end position="367"/>
    </location>
</feature>
<feature type="region of interest" description="Disordered" evidence="1">
    <location>
        <begin position="309"/>
        <end position="403"/>
    </location>
</feature>
<dbReference type="RefSeq" id="XP_041216844.1">
    <property type="nucleotide sequence ID" value="XM_041378002.1"/>
</dbReference>
<evidence type="ECO:0000313" key="3">
    <source>
        <dbReference type="Proteomes" id="UP001195769"/>
    </source>
</evidence>
<dbReference type="AlphaFoldDB" id="A0AAD4HC86"/>
<organism evidence="2 3">
    <name type="scientific">Suillus fuscotomentosus</name>
    <dbReference type="NCBI Taxonomy" id="1912939"/>
    <lineage>
        <taxon>Eukaryota</taxon>
        <taxon>Fungi</taxon>
        <taxon>Dikarya</taxon>
        <taxon>Basidiomycota</taxon>
        <taxon>Agaricomycotina</taxon>
        <taxon>Agaricomycetes</taxon>
        <taxon>Agaricomycetidae</taxon>
        <taxon>Boletales</taxon>
        <taxon>Suillineae</taxon>
        <taxon>Suillaceae</taxon>
        <taxon>Suillus</taxon>
    </lineage>
</organism>
<gene>
    <name evidence="2" type="ORF">F5891DRAFT_988313</name>
</gene>
<evidence type="ECO:0000256" key="1">
    <source>
        <dbReference type="SAM" id="MobiDB-lite"/>
    </source>
</evidence>
<dbReference type="Proteomes" id="UP001195769">
    <property type="component" value="Unassembled WGS sequence"/>
</dbReference>
<reference evidence="2" key="1">
    <citation type="journal article" date="2020" name="New Phytol.">
        <title>Comparative genomics reveals dynamic genome evolution in host specialist ectomycorrhizal fungi.</title>
        <authorList>
            <person name="Lofgren L.A."/>
            <person name="Nguyen N.H."/>
            <person name="Vilgalys R."/>
            <person name="Ruytinx J."/>
            <person name="Liao H.L."/>
            <person name="Branco S."/>
            <person name="Kuo A."/>
            <person name="LaButti K."/>
            <person name="Lipzen A."/>
            <person name="Andreopoulos W."/>
            <person name="Pangilinan J."/>
            <person name="Riley R."/>
            <person name="Hundley H."/>
            <person name="Na H."/>
            <person name="Barry K."/>
            <person name="Grigoriev I.V."/>
            <person name="Stajich J.E."/>
            <person name="Kennedy P.G."/>
        </authorList>
    </citation>
    <scope>NUCLEOTIDE SEQUENCE</scope>
    <source>
        <strain evidence="2">FC203</strain>
    </source>
</reference>
<comment type="caution">
    <text evidence="2">The sequence shown here is derived from an EMBL/GenBank/DDBJ whole genome shotgun (WGS) entry which is preliminary data.</text>
</comment>
<keyword evidence="3" id="KW-1185">Reference proteome</keyword>
<dbReference type="GeneID" id="64672300"/>
<accession>A0AAD4HC86</accession>